<dbReference type="Gene3D" id="1.10.443.10">
    <property type="entry name" value="Intergrase catalytic core"/>
    <property type="match status" value="1"/>
</dbReference>
<dbReference type="RefSeq" id="WP_135795423.1">
    <property type="nucleotide sequence ID" value="NZ_CP032096.1"/>
</dbReference>
<gene>
    <name evidence="1" type="ORF">GHNINEIG_00782</name>
</gene>
<accession>A0A4P7NYJ8</accession>
<sequence length="338" mass="38645">MMKRTEKAYLERAESIKKRFENETGKDLHKSISAFFDWIENHTSDWSPSTRRQYKSALSFWCEQEGIELDSNIFSQGFRSNVSKKEVRKKHGKRTSAQKLKSMNPKVWRHVRFELENSRSRAANLTLNILKASAYFGLRPVEWAYSEFVFELAGGKGCGINIRNAKATQNRSFGEYRVVVMDDVQDEYMSLFKEAVSSVGEVFEHFNQLKVGLNGAEDLEPINEEYRRQVDLELRACRFLLGQINTRLEQQKIIKKGQRITLYSGRHQFAANAKLAGLKPIEIAALMGHGAQDTNEKFYGRKVNGSGGFGVCASSDDMEAINDRNKDKQCEIEVGLSR</sequence>
<reference evidence="1 2" key="1">
    <citation type="submission" date="2018-08" db="EMBL/GenBank/DDBJ databases">
        <title>Horizontal acquisition of hydrogen conversion ability and other habitat adaptations in Hydrogenovibrio crunogenus strains.</title>
        <authorList>
            <person name="Gonnella G."/>
            <person name="Adam N."/>
            <person name="Perner M."/>
        </authorList>
    </citation>
    <scope>NUCLEOTIDE SEQUENCE [LARGE SCALE GENOMIC DNA]</scope>
    <source>
        <strain evidence="1 2">SP-41</strain>
    </source>
</reference>
<evidence type="ECO:0000313" key="2">
    <source>
        <dbReference type="Proteomes" id="UP000296201"/>
    </source>
</evidence>
<evidence type="ECO:0000313" key="1">
    <source>
        <dbReference type="EMBL" id="QBZ82746.1"/>
    </source>
</evidence>
<dbReference type="GO" id="GO:0015074">
    <property type="term" value="P:DNA integration"/>
    <property type="evidence" value="ECO:0007669"/>
    <property type="project" value="InterPro"/>
</dbReference>
<protein>
    <submittedName>
        <fullName evidence="1">Site-specific integrase</fullName>
    </submittedName>
</protein>
<proteinExistence type="predicted"/>
<dbReference type="Proteomes" id="UP000296201">
    <property type="component" value="Chromosome"/>
</dbReference>
<dbReference type="OrthoDB" id="8883268at2"/>
<dbReference type="EMBL" id="CP032096">
    <property type="protein sequence ID" value="QBZ82746.1"/>
    <property type="molecule type" value="Genomic_DNA"/>
</dbReference>
<dbReference type="AlphaFoldDB" id="A0A4P7NYJ8"/>
<dbReference type="InterPro" id="IPR013762">
    <property type="entry name" value="Integrase-like_cat_sf"/>
</dbReference>
<dbReference type="GO" id="GO:0006310">
    <property type="term" value="P:DNA recombination"/>
    <property type="evidence" value="ECO:0007669"/>
    <property type="project" value="InterPro"/>
</dbReference>
<dbReference type="GO" id="GO:0003677">
    <property type="term" value="F:DNA binding"/>
    <property type="evidence" value="ECO:0007669"/>
    <property type="project" value="InterPro"/>
</dbReference>
<name>A0A4P7NYJ8_9GAMM</name>
<keyword evidence="2" id="KW-1185">Reference proteome</keyword>
<organism evidence="1 2">
    <name type="scientific">Hydrogenovibrio crunogenus</name>
    <dbReference type="NCBI Taxonomy" id="39765"/>
    <lineage>
        <taxon>Bacteria</taxon>
        <taxon>Pseudomonadati</taxon>
        <taxon>Pseudomonadota</taxon>
        <taxon>Gammaproteobacteria</taxon>
        <taxon>Thiotrichales</taxon>
        <taxon>Piscirickettsiaceae</taxon>
        <taxon>Hydrogenovibrio</taxon>
    </lineage>
</organism>